<dbReference type="InterPro" id="IPR011032">
    <property type="entry name" value="GroES-like_sf"/>
</dbReference>
<keyword evidence="6" id="KW-1185">Reference proteome</keyword>
<accession>A0ABU0FM05</accession>
<dbReference type="InterPro" id="IPR013149">
    <property type="entry name" value="ADH-like_C"/>
</dbReference>
<dbReference type="Gene3D" id="3.90.180.10">
    <property type="entry name" value="Medium-chain alcohol dehydrogenases, catalytic domain"/>
    <property type="match status" value="1"/>
</dbReference>
<gene>
    <name evidence="5" type="ORF">J3R73_005333</name>
</gene>
<evidence type="ECO:0000256" key="3">
    <source>
        <dbReference type="SAM" id="Phobius"/>
    </source>
</evidence>
<dbReference type="InterPro" id="IPR036291">
    <property type="entry name" value="NAD(P)-bd_dom_sf"/>
</dbReference>
<evidence type="ECO:0000313" key="6">
    <source>
        <dbReference type="Proteomes" id="UP001237448"/>
    </source>
</evidence>
<evidence type="ECO:0000259" key="4">
    <source>
        <dbReference type="SMART" id="SM00829"/>
    </source>
</evidence>
<dbReference type="RefSeq" id="WP_307434356.1">
    <property type="nucleotide sequence ID" value="NZ_JAUSVK010000001.1"/>
</dbReference>
<sequence length="332" mass="35225">MKAICVTPSRTLELRDIPAPQNPPPGHILVDMDSATITHGDRFFLSRPLPGGASMSGGAWDVYGSNGAGKVVAIGPGVPPDYVGKPVAIYKTLVRSPAIVGLWCEKAQLPYGSCLILPDHVRVRDYNGSFANVLTVYAFLAQIAADGHKGMIVTAGTSATGRIAVSLARRQNVPAIFVVRSTSARAELVSHGAEHVLVTTEPDFEESVGALSAELGASAVFDGVGGDLLSHILPSLPMNSTIYVYGFLGGSAPVSFSTMLLMGKNLVLRRYSVLENATVSNPLRLAAAMKEIEGLIDEPLFRTRIGKEFSLDQIDQAMAYEETPGARAVFVM</sequence>
<feature type="domain" description="Enoyl reductase (ER)" evidence="4">
    <location>
        <begin position="9"/>
        <end position="330"/>
    </location>
</feature>
<dbReference type="SUPFAM" id="SSF50129">
    <property type="entry name" value="GroES-like"/>
    <property type="match status" value="1"/>
</dbReference>
<reference evidence="5 6" key="1">
    <citation type="submission" date="2023-07" db="EMBL/GenBank/DDBJ databases">
        <title>Genomic Encyclopedia of Type Strains, Phase IV (KMG-IV): sequencing the most valuable type-strain genomes for metagenomic binning, comparative biology and taxonomic classification.</title>
        <authorList>
            <person name="Goeker M."/>
        </authorList>
    </citation>
    <scope>NUCLEOTIDE SEQUENCE [LARGE SCALE GENOMIC DNA]</scope>
    <source>
        <strain evidence="5 6">DSM 5896</strain>
    </source>
</reference>
<dbReference type="PANTHER" id="PTHR48106:SF18">
    <property type="entry name" value="QUINONE OXIDOREDUCTASE PIG3"/>
    <property type="match status" value="1"/>
</dbReference>
<dbReference type="SUPFAM" id="SSF51735">
    <property type="entry name" value="NAD(P)-binding Rossmann-fold domains"/>
    <property type="match status" value="1"/>
</dbReference>
<evidence type="ECO:0000256" key="2">
    <source>
        <dbReference type="ARBA" id="ARBA00023002"/>
    </source>
</evidence>
<dbReference type="Pfam" id="PF00107">
    <property type="entry name" value="ADH_zinc_N"/>
    <property type="match status" value="1"/>
</dbReference>
<keyword evidence="1" id="KW-0521">NADP</keyword>
<dbReference type="InterPro" id="IPR020843">
    <property type="entry name" value="ER"/>
</dbReference>
<dbReference type="Proteomes" id="UP001237448">
    <property type="component" value="Unassembled WGS sequence"/>
</dbReference>
<organism evidence="5 6">
    <name type="scientific">Labrys monachus</name>
    <dbReference type="NCBI Taxonomy" id="217067"/>
    <lineage>
        <taxon>Bacteria</taxon>
        <taxon>Pseudomonadati</taxon>
        <taxon>Pseudomonadota</taxon>
        <taxon>Alphaproteobacteria</taxon>
        <taxon>Hyphomicrobiales</taxon>
        <taxon>Xanthobacteraceae</taxon>
        <taxon>Labrys</taxon>
    </lineage>
</organism>
<dbReference type="EMBL" id="JAUSVK010000001">
    <property type="protein sequence ID" value="MDQ0395541.1"/>
    <property type="molecule type" value="Genomic_DNA"/>
</dbReference>
<name>A0ABU0FM05_9HYPH</name>
<dbReference type="Gene3D" id="3.40.50.720">
    <property type="entry name" value="NAD(P)-binding Rossmann-like Domain"/>
    <property type="match status" value="1"/>
</dbReference>
<dbReference type="PANTHER" id="PTHR48106">
    <property type="entry name" value="QUINONE OXIDOREDUCTASE PIG3-RELATED"/>
    <property type="match status" value="1"/>
</dbReference>
<dbReference type="SMART" id="SM00829">
    <property type="entry name" value="PKS_ER"/>
    <property type="match status" value="1"/>
</dbReference>
<evidence type="ECO:0000256" key="1">
    <source>
        <dbReference type="ARBA" id="ARBA00022857"/>
    </source>
</evidence>
<keyword evidence="3" id="KW-0812">Transmembrane</keyword>
<keyword evidence="3" id="KW-0472">Membrane</keyword>
<protein>
    <submittedName>
        <fullName evidence="5">NADPH:quinone reductase-like Zn-dependent oxidoreductase</fullName>
    </submittedName>
</protein>
<keyword evidence="3" id="KW-1133">Transmembrane helix</keyword>
<feature type="transmembrane region" description="Helical" evidence="3">
    <location>
        <begin position="242"/>
        <end position="262"/>
    </location>
</feature>
<keyword evidence="2" id="KW-0560">Oxidoreductase</keyword>
<proteinExistence type="predicted"/>
<comment type="caution">
    <text evidence="5">The sequence shown here is derived from an EMBL/GenBank/DDBJ whole genome shotgun (WGS) entry which is preliminary data.</text>
</comment>
<evidence type="ECO:0000313" key="5">
    <source>
        <dbReference type="EMBL" id="MDQ0395541.1"/>
    </source>
</evidence>